<evidence type="ECO:0000313" key="20">
    <source>
        <dbReference type="Proteomes" id="UP000033187"/>
    </source>
</evidence>
<evidence type="ECO:0000256" key="18">
    <source>
        <dbReference type="SAM" id="Phobius"/>
    </source>
</evidence>
<organism evidence="19 20">
    <name type="scientific">Candidatus Filomicrobium marinum</name>
    <dbReference type="NCBI Taxonomy" id="1608628"/>
    <lineage>
        <taxon>Bacteria</taxon>
        <taxon>Pseudomonadati</taxon>
        <taxon>Pseudomonadota</taxon>
        <taxon>Alphaproteobacteria</taxon>
        <taxon>Hyphomicrobiales</taxon>
        <taxon>Hyphomicrobiaceae</taxon>
        <taxon>Filomicrobium</taxon>
    </lineage>
</organism>
<evidence type="ECO:0000313" key="19">
    <source>
        <dbReference type="EMBL" id="CPR14806.1"/>
    </source>
</evidence>
<evidence type="ECO:0000256" key="7">
    <source>
        <dbReference type="ARBA" id="ARBA00022516"/>
    </source>
</evidence>
<feature type="transmembrane region" description="Helical" evidence="18">
    <location>
        <begin position="151"/>
        <end position="167"/>
    </location>
</feature>
<evidence type="ECO:0000256" key="9">
    <source>
        <dbReference type="ARBA" id="ARBA00022692"/>
    </source>
</evidence>
<keyword evidence="8 17" id="KW-0808">Transferase</keyword>
<evidence type="ECO:0000256" key="13">
    <source>
        <dbReference type="ARBA" id="ARBA00023209"/>
    </source>
</evidence>
<dbReference type="InterPro" id="IPR050324">
    <property type="entry name" value="CDP-alcohol_PTase-I"/>
</dbReference>
<evidence type="ECO:0000256" key="6">
    <source>
        <dbReference type="ARBA" id="ARBA00014944"/>
    </source>
</evidence>
<accession>A0A0D6J9I4</accession>
<dbReference type="RefSeq" id="WP_425284153.1">
    <property type="nucleotide sequence ID" value="NZ_LN829118.1"/>
</dbReference>
<evidence type="ECO:0000256" key="3">
    <source>
        <dbReference type="ARBA" id="ARBA00005189"/>
    </source>
</evidence>
<comment type="pathway">
    <text evidence="3">Lipid metabolism.</text>
</comment>
<dbReference type="Proteomes" id="UP000033187">
    <property type="component" value="Chromosome 1"/>
</dbReference>
<dbReference type="PANTHER" id="PTHR14269">
    <property type="entry name" value="CDP-DIACYLGLYCEROL--GLYCEROL-3-PHOSPHATE 3-PHOSPHATIDYLTRANSFERASE-RELATED"/>
    <property type="match status" value="1"/>
</dbReference>
<evidence type="ECO:0000256" key="10">
    <source>
        <dbReference type="ARBA" id="ARBA00022989"/>
    </source>
</evidence>
<evidence type="ECO:0000256" key="14">
    <source>
        <dbReference type="ARBA" id="ARBA00023264"/>
    </source>
</evidence>
<comment type="subcellular location">
    <subcellularLocation>
        <location evidence="1">Membrane</location>
        <topology evidence="1">Multi-pass membrane protein</topology>
    </subcellularLocation>
</comment>
<name>A0A0D6J9I4_9HYPH</name>
<evidence type="ECO:0000256" key="17">
    <source>
        <dbReference type="RuleBase" id="RU003750"/>
    </source>
</evidence>
<dbReference type="NCBIfam" id="TIGR00560">
    <property type="entry name" value="pgsA"/>
    <property type="match status" value="1"/>
</dbReference>
<dbReference type="PROSITE" id="PS00379">
    <property type="entry name" value="CDP_ALCOHOL_P_TRANSF"/>
    <property type="match status" value="1"/>
</dbReference>
<dbReference type="EC" id="2.7.8.5" evidence="5 16"/>
<keyword evidence="10 18" id="KW-1133">Transmembrane helix</keyword>
<dbReference type="GO" id="GO:0016020">
    <property type="term" value="C:membrane"/>
    <property type="evidence" value="ECO:0007669"/>
    <property type="project" value="UniProtKB-SubCell"/>
</dbReference>
<dbReference type="InterPro" id="IPR000462">
    <property type="entry name" value="CDP-OH_P_trans"/>
</dbReference>
<dbReference type="EMBL" id="LN829119">
    <property type="protein sequence ID" value="CPR14806.1"/>
    <property type="molecule type" value="Genomic_DNA"/>
</dbReference>
<reference evidence="20" key="1">
    <citation type="submission" date="2015-02" db="EMBL/GenBank/DDBJ databases">
        <authorList>
            <person name="Chooi Y.-H."/>
        </authorList>
    </citation>
    <scope>NUCLEOTIDE SEQUENCE [LARGE SCALE GENOMIC DNA]</scope>
    <source>
        <strain evidence="20">strain Y</strain>
    </source>
</reference>
<dbReference type="InterPro" id="IPR043130">
    <property type="entry name" value="CDP-OH_PTrfase_TM_dom"/>
</dbReference>
<dbReference type="GO" id="GO:0008444">
    <property type="term" value="F:CDP-diacylglycerol-glycerol-3-phosphate 3-phosphatidyltransferase activity"/>
    <property type="evidence" value="ECO:0007669"/>
    <property type="project" value="UniProtKB-UniRule"/>
</dbReference>
<evidence type="ECO:0000256" key="8">
    <source>
        <dbReference type="ARBA" id="ARBA00022679"/>
    </source>
</evidence>
<evidence type="ECO:0000256" key="16">
    <source>
        <dbReference type="NCBIfam" id="TIGR00560"/>
    </source>
</evidence>
<evidence type="ECO:0000256" key="15">
    <source>
        <dbReference type="ARBA" id="ARBA00048586"/>
    </source>
</evidence>
<sequence>MTSPSGDALSSFMLHSASRATVLNIPNCLTFARILAVPALVLALYYLDPVTAHWTAFAIFVLASITDWLDGYLARIWSQQSLIGAMFDPIADKLLVGATLMMLIADGTLSGTAVFAAVIILCREILVSGLREFLAGLQVRVLVTQLAKLKTVLQMVALALLLAGPAMGGPTSLTMQAGLVLLWLAAILTLWTGSDYLSAAIRHATSERND</sequence>
<dbReference type="KEGG" id="fiy:BN1229_v1_0077"/>
<keyword evidence="7" id="KW-0444">Lipid biosynthesis</keyword>
<keyword evidence="12 18" id="KW-0472">Membrane</keyword>
<feature type="transmembrane region" description="Helical" evidence="18">
    <location>
        <begin position="52"/>
        <end position="69"/>
    </location>
</feature>
<keyword evidence="9 18" id="KW-0812">Transmembrane</keyword>
<comment type="catalytic activity">
    <reaction evidence="15">
        <text>a CDP-1,2-diacyl-sn-glycerol + sn-glycerol 3-phosphate = a 1,2-diacyl-sn-glycero-3-phospho-(1'-sn-glycero-3'-phosphate) + CMP + H(+)</text>
        <dbReference type="Rhea" id="RHEA:12593"/>
        <dbReference type="ChEBI" id="CHEBI:15378"/>
        <dbReference type="ChEBI" id="CHEBI:57597"/>
        <dbReference type="ChEBI" id="CHEBI:58332"/>
        <dbReference type="ChEBI" id="CHEBI:60110"/>
        <dbReference type="ChEBI" id="CHEBI:60377"/>
        <dbReference type="EC" id="2.7.8.5"/>
    </reaction>
</comment>
<keyword evidence="20" id="KW-1185">Reference proteome</keyword>
<dbReference type="KEGG" id="fil:BN1229_v1_0075"/>
<feature type="transmembrane region" description="Helical" evidence="18">
    <location>
        <begin position="21"/>
        <end position="46"/>
    </location>
</feature>
<dbReference type="InterPro" id="IPR048254">
    <property type="entry name" value="CDP_ALCOHOL_P_TRANSF_CS"/>
</dbReference>
<gene>
    <name evidence="19" type="primary">pgsA</name>
    <name evidence="19" type="ORF">YBN1229_v1_0077</name>
</gene>
<comment type="similarity">
    <text evidence="4 17">Belongs to the CDP-alcohol phosphatidyltransferase class-I family.</text>
</comment>
<dbReference type="GO" id="GO:0046474">
    <property type="term" value="P:glycerophospholipid biosynthetic process"/>
    <property type="evidence" value="ECO:0007669"/>
    <property type="project" value="TreeGrafter"/>
</dbReference>
<dbReference type="PANTHER" id="PTHR14269:SF62">
    <property type="entry name" value="CDP-DIACYLGLYCEROL--GLYCEROL-3-PHOSPHATE 3-PHOSPHATIDYLTRANSFERASE 1, CHLOROPLASTIC"/>
    <property type="match status" value="1"/>
</dbReference>
<dbReference type="PIRSF" id="PIRSF000847">
    <property type="entry name" value="Phos_ph_gly_syn"/>
    <property type="match status" value="1"/>
</dbReference>
<dbReference type="Pfam" id="PF01066">
    <property type="entry name" value="CDP-OH_P_transf"/>
    <property type="match status" value="1"/>
</dbReference>
<feature type="transmembrane region" description="Helical" evidence="18">
    <location>
        <begin position="173"/>
        <end position="193"/>
    </location>
</feature>
<evidence type="ECO:0000256" key="5">
    <source>
        <dbReference type="ARBA" id="ARBA00013170"/>
    </source>
</evidence>
<dbReference type="InterPro" id="IPR004570">
    <property type="entry name" value="Phosphatidylglycerol_P_synth"/>
</dbReference>
<evidence type="ECO:0000256" key="12">
    <source>
        <dbReference type="ARBA" id="ARBA00023136"/>
    </source>
</evidence>
<dbReference type="AlphaFoldDB" id="A0A0D6J9I4"/>
<comment type="pathway">
    <text evidence="2">Phospholipid metabolism; phosphatidylglycerol biosynthesis; phosphatidylglycerol from CDP-diacylglycerol: step 1/2.</text>
</comment>
<evidence type="ECO:0000256" key="2">
    <source>
        <dbReference type="ARBA" id="ARBA00005042"/>
    </source>
</evidence>
<keyword evidence="11" id="KW-0443">Lipid metabolism</keyword>
<evidence type="ECO:0000256" key="1">
    <source>
        <dbReference type="ARBA" id="ARBA00004141"/>
    </source>
</evidence>
<keyword evidence="14" id="KW-1208">Phospholipid metabolism</keyword>
<dbReference type="Gene3D" id="1.20.120.1760">
    <property type="match status" value="1"/>
</dbReference>
<proteinExistence type="inferred from homology"/>
<evidence type="ECO:0000256" key="4">
    <source>
        <dbReference type="ARBA" id="ARBA00010441"/>
    </source>
</evidence>
<evidence type="ECO:0000256" key="11">
    <source>
        <dbReference type="ARBA" id="ARBA00023098"/>
    </source>
</evidence>
<keyword evidence="13" id="KW-0594">Phospholipid biosynthesis</keyword>
<protein>
    <recommendedName>
        <fullName evidence="6 16">CDP-diacylglycerol--glycerol-3-phosphate 3-phosphatidyltransferase</fullName>
        <ecNumber evidence="5 16">2.7.8.5</ecNumber>
    </recommendedName>
</protein>